<dbReference type="GO" id="GO:0003677">
    <property type="term" value="F:DNA binding"/>
    <property type="evidence" value="ECO:0007669"/>
    <property type="project" value="UniProtKB-KW"/>
</dbReference>
<dbReference type="InterPro" id="IPR036388">
    <property type="entry name" value="WH-like_DNA-bd_sf"/>
</dbReference>
<dbReference type="GO" id="GO:0003700">
    <property type="term" value="F:DNA-binding transcription factor activity"/>
    <property type="evidence" value="ECO:0007669"/>
    <property type="project" value="InterPro"/>
</dbReference>
<sequence length="252" mass="27821">MFAEERYQTIIQILEDENSVKVSELTERFGVSESTIRRDLQDMEEKGMLIRAHGGAVRNPKAHMEPTFQEKEDSHQDDKVLIGKLAASMVHDGDNILIDSGTTTLELAKNITAKNITVLTNSIDVARAMSEKEQVEIILTGGTFRSNTRSMVGPICEQTLRQFKPDKVFLGMNGIALKDGLTTPNLVEATTKRAMLLSGKKTYVLADPSKFGNVLLSVVSPIKEISAIITTKTLGSEIIKAYRENGIKLILE</sequence>
<evidence type="ECO:0000256" key="2">
    <source>
        <dbReference type="ARBA" id="ARBA00023125"/>
    </source>
</evidence>
<dbReference type="PROSITE" id="PS51000">
    <property type="entry name" value="HTH_DEOR_2"/>
    <property type="match status" value="1"/>
</dbReference>
<dbReference type="PANTHER" id="PTHR30363:SF44">
    <property type="entry name" value="AGA OPERON TRANSCRIPTIONAL REPRESSOR-RELATED"/>
    <property type="match status" value="1"/>
</dbReference>
<feature type="domain" description="HTH deoR-type" evidence="4">
    <location>
        <begin position="3"/>
        <end position="58"/>
    </location>
</feature>
<dbReference type="PROSITE" id="PS00894">
    <property type="entry name" value="HTH_DEOR_1"/>
    <property type="match status" value="1"/>
</dbReference>
<dbReference type="Gene3D" id="3.40.50.1360">
    <property type="match status" value="1"/>
</dbReference>
<evidence type="ECO:0000256" key="1">
    <source>
        <dbReference type="ARBA" id="ARBA00023015"/>
    </source>
</evidence>
<proteinExistence type="predicted"/>
<organism evidence="5 6">
    <name type="scientific">Alkalibacter rhizosphaerae</name>
    <dbReference type="NCBI Taxonomy" id="2815577"/>
    <lineage>
        <taxon>Bacteria</taxon>
        <taxon>Bacillati</taxon>
        <taxon>Bacillota</taxon>
        <taxon>Clostridia</taxon>
        <taxon>Eubacteriales</taxon>
        <taxon>Eubacteriaceae</taxon>
        <taxon>Alkalibacter</taxon>
    </lineage>
</organism>
<dbReference type="SMART" id="SM00420">
    <property type="entry name" value="HTH_DEOR"/>
    <property type="match status" value="1"/>
</dbReference>
<keyword evidence="2" id="KW-0238">DNA-binding</keyword>
<dbReference type="SUPFAM" id="SSF100950">
    <property type="entry name" value="NagB/RpiA/CoA transferase-like"/>
    <property type="match status" value="1"/>
</dbReference>
<dbReference type="RefSeq" id="WP_207300681.1">
    <property type="nucleotide sequence ID" value="NZ_CP071444.1"/>
</dbReference>
<dbReference type="PRINTS" id="PR00037">
    <property type="entry name" value="HTHLACR"/>
</dbReference>
<protein>
    <submittedName>
        <fullName evidence="5">DeoR/GlpR transcriptional regulator</fullName>
    </submittedName>
</protein>
<dbReference type="Pfam" id="PF08220">
    <property type="entry name" value="HTH_DeoR"/>
    <property type="match status" value="1"/>
</dbReference>
<dbReference type="Proteomes" id="UP000663499">
    <property type="component" value="Chromosome"/>
</dbReference>
<dbReference type="SUPFAM" id="SSF46785">
    <property type="entry name" value="Winged helix' DNA-binding domain"/>
    <property type="match status" value="1"/>
</dbReference>
<evidence type="ECO:0000313" key="6">
    <source>
        <dbReference type="Proteomes" id="UP000663499"/>
    </source>
</evidence>
<evidence type="ECO:0000313" key="5">
    <source>
        <dbReference type="EMBL" id="QSX09346.1"/>
    </source>
</evidence>
<gene>
    <name evidence="5" type="ORF">J0B03_04585</name>
</gene>
<dbReference type="InterPro" id="IPR018356">
    <property type="entry name" value="Tscrpt_reg_HTH_DeoR_CS"/>
</dbReference>
<dbReference type="InterPro" id="IPR036390">
    <property type="entry name" value="WH_DNA-bd_sf"/>
</dbReference>
<dbReference type="InterPro" id="IPR050313">
    <property type="entry name" value="Carb_Metab_HTH_regulators"/>
</dbReference>
<dbReference type="PANTHER" id="PTHR30363">
    <property type="entry name" value="HTH-TYPE TRANSCRIPTIONAL REGULATOR SRLR-RELATED"/>
    <property type="match status" value="1"/>
</dbReference>
<dbReference type="EMBL" id="CP071444">
    <property type="protein sequence ID" value="QSX09346.1"/>
    <property type="molecule type" value="Genomic_DNA"/>
</dbReference>
<reference evidence="5" key="1">
    <citation type="submission" date="2021-03" db="EMBL/GenBank/DDBJ databases">
        <title>Alkalibacter marinus sp. nov., isolated from tidal flat sediment.</title>
        <authorList>
            <person name="Namirimu T."/>
            <person name="Yang J.-A."/>
            <person name="Yang S.-H."/>
            <person name="Kim Y.-J."/>
            <person name="Kwon K.K."/>
        </authorList>
    </citation>
    <scope>NUCLEOTIDE SEQUENCE</scope>
    <source>
        <strain evidence="5">ES005</strain>
    </source>
</reference>
<dbReference type="AlphaFoldDB" id="A0A974XNY8"/>
<dbReference type="InterPro" id="IPR037171">
    <property type="entry name" value="NagB/RpiA_transferase-like"/>
</dbReference>
<evidence type="ECO:0000256" key="3">
    <source>
        <dbReference type="ARBA" id="ARBA00023163"/>
    </source>
</evidence>
<dbReference type="KEGG" id="alka:J0B03_04585"/>
<dbReference type="SMART" id="SM01134">
    <property type="entry name" value="DeoRC"/>
    <property type="match status" value="1"/>
</dbReference>
<keyword evidence="6" id="KW-1185">Reference proteome</keyword>
<keyword evidence="3" id="KW-0804">Transcription</keyword>
<accession>A0A974XNY8</accession>
<dbReference type="Gene3D" id="1.10.10.10">
    <property type="entry name" value="Winged helix-like DNA-binding domain superfamily/Winged helix DNA-binding domain"/>
    <property type="match status" value="1"/>
</dbReference>
<dbReference type="Pfam" id="PF00455">
    <property type="entry name" value="DeoRC"/>
    <property type="match status" value="1"/>
</dbReference>
<dbReference type="InterPro" id="IPR001034">
    <property type="entry name" value="DeoR_HTH"/>
</dbReference>
<dbReference type="InterPro" id="IPR014036">
    <property type="entry name" value="DeoR-like_C"/>
</dbReference>
<keyword evidence="1" id="KW-0805">Transcription regulation</keyword>
<evidence type="ECO:0000259" key="4">
    <source>
        <dbReference type="PROSITE" id="PS51000"/>
    </source>
</evidence>
<name>A0A974XNY8_9FIRM</name>